<keyword evidence="1" id="KW-1133">Transmembrane helix</keyword>
<feature type="transmembrane region" description="Helical" evidence="1">
    <location>
        <begin position="15"/>
        <end position="35"/>
    </location>
</feature>
<evidence type="ECO:0000313" key="3">
    <source>
        <dbReference type="Proteomes" id="UP000018072"/>
    </source>
</evidence>
<name>R7H3N8_9BACT</name>
<keyword evidence="1" id="KW-0472">Membrane</keyword>
<protein>
    <submittedName>
        <fullName evidence="2">Uncharacterized protein</fullName>
    </submittedName>
</protein>
<organism evidence="2 3">
    <name type="scientific">Leyella stercorea CAG:629</name>
    <dbReference type="NCBI Taxonomy" id="1263103"/>
    <lineage>
        <taxon>Bacteria</taxon>
        <taxon>Pseudomonadati</taxon>
        <taxon>Bacteroidota</taxon>
        <taxon>Bacteroidia</taxon>
        <taxon>Bacteroidales</taxon>
        <taxon>Prevotellaceae</taxon>
        <taxon>Leyella</taxon>
    </lineage>
</organism>
<keyword evidence="1" id="KW-0812">Transmembrane</keyword>
<dbReference type="AlphaFoldDB" id="R7H3N8"/>
<dbReference type="EMBL" id="CBIT010000209">
    <property type="protein sequence ID" value="CDE33921.1"/>
    <property type="molecule type" value="Genomic_DNA"/>
</dbReference>
<evidence type="ECO:0000256" key="1">
    <source>
        <dbReference type="SAM" id="Phobius"/>
    </source>
</evidence>
<gene>
    <name evidence="2" type="ORF">BN741_01830</name>
</gene>
<accession>R7H3N8</accession>
<sequence length="43" mass="4811">MGILPIPRSLIKALLPFYLFTFLLLCVFLSVYHAAASLMCGEH</sequence>
<evidence type="ECO:0000313" key="2">
    <source>
        <dbReference type="EMBL" id="CDE33921.1"/>
    </source>
</evidence>
<dbReference type="Proteomes" id="UP000018072">
    <property type="component" value="Unassembled WGS sequence"/>
</dbReference>
<comment type="caution">
    <text evidence="2">The sequence shown here is derived from an EMBL/GenBank/DDBJ whole genome shotgun (WGS) entry which is preliminary data.</text>
</comment>
<reference evidence="2" key="1">
    <citation type="submission" date="2012-11" db="EMBL/GenBank/DDBJ databases">
        <title>Dependencies among metagenomic species, viruses, plasmids and units of genetic variation.</title>
        <authorList>
            <person name="Nielsen H.B."/>
            <person name="Almeida M."/>
            <person name="Juncker A.S."/>
            <person name="Rasmussen S."/>
            <person name="Li J."/>
            <person name="Sunagawa S."/>
            <person name="Plichta D."/>
            <person name="Gautier L."/>
            <person name="Le Chatelier E."/>
            <person name="Peletier E."/>
            <person name="Bonde I."/>
            <person name="Nielsen T."/>
            <person name="Manichanh C."/>
            <person name="Arumugam M."/>
            <person name="Batto J."/>
            <person name="Santos M.B.Q.D."/>
            <person name="Blom N."/>
            <person name="Borruel N."/>
            <person name="Burgdorf K.S."/>
            <person name="Boumezbeur F."/>
            <person name="Casellas F."/>
            <person name="Dore J."/>
            <person name="Guarner F."/>
            <person name="Hansen T."/>
            <person name="Hildebrand F."/>
            <person name="Kaas R.S."/>
            <person name="Kennedy S."/>
            <person name="Kristiansen K."/>
            <person name="Kultima J.R."/>
            <person name="Leonard P."/>
            <person name="Levenez F."/>
            <person name="Lund O."/>
            <person name="Moumen B."/>
            <person name="Le Paslier D."/>
            <person name="Pons N."/>
            <person name="Pedersen O."/>
            <person name="Prifti E."/>
            <person name="Qin J."/>
            <person name="Raes J."/>
            <person name="Tap J."/>
            <person name="Tims S."/>
            <person name="Ussery D.W."/>
            <person name="Yamada T."/>
            <person name="MetaHit consortium"/>
            <person name="Renault P."/>
            <person name="Sicheritz-Ponten T."/>
            <person name="Bork P."/>
            <person name="Wang J."/>
            <person name="Brunak S."/>
            <person name="Ehrlich S.D."/>
        </authorList>
    </citation>
    <scope>NUCLEOTIDE SEQUENCE [LARGE SCALE GENOMIC DNA]</scope>
</reference>
<proteinExistence type="predicted"/>